<dbReference type="InterPro" id="IPR002048">
    <property type="entry name" value="EF_hand_dom"/>
</dbReference>
<evidence type="ECO:0000259" key="2">
    <source>
        <dbReference type="PROSITE" id="PS50222"/>
    </source>
</evidence>
<dbReference type="AlphaFoldDB" id="A0A3N0V7I6"/>
<keyword evidence="4" id="KW-1185">Reference proteome</keyword>
<dbReference type="GO" id="GO:0005509">
    <property type="term" value="F:calcium ion binding"/>
    <property type="evidence" value="ECO:0007669"/>
    <property type="project" value="InterPro"/>
</dbReference>
<reference evidence="3 4" key="1">
    <citation type="submission" date="2018-10" db="EMBL/GenBank/DDBJ databases">
        <authorList>
            <person name="Chen W.-M."/>
        </authorList>
    </citation>
    <scope>NUCLEOTIDE SEQUENCE [LARGE SCALE GENOMIC DNA]</scope>
    <source>
        <strain evidence="3 4">H-5</strain>
    </source>
</reference>
<gene>
    <name evidence="3" type="ORF">ED236_02500</name>
</gene>
<dbReference type="EMBL" id="RJVP01000001">
    <property type="protein sequence ID" value="ROH88348.1"/>
    <property type="molecule type" value="Genomic_DNA"/>
</dbReference>
<evidence type="ECO:0000256" key="1">
    <source>
        <dbReference type="SAM" id="MobiDB-lite"/>
    </source>
</evidence>
<dbReference type="PROSITE" id="PS00018">
    <property type="entry name" value="EF_HAND_1"/>
    <property type="match status" value="1"/>
</dbReference>
<sequence>MMLLFFCLNAIGGAGSIKAGSTNDSSIKNSAEDAPSAASGAVASSSVSNTFPSLSVEDNLRLMDKDRNGMVDVSEVRHYLESLRGKGYQSATLDRLELSSGSRSCGSAFSGSVF</sequence>
<evidence type="ECO:0000313" key="3">
    <source>
        <dbReference type="EMBL" id="ROH88348.1"/>
    </source>
</evidence>
<name>A0A3N0V7I6_9PROT</name>
<dbReference type="Proteomes" id="UP000275137">
    <property type="component" value="Unassembled WGS sequence"/>
</dbReference>
<dbReference type="PROSITE" id="PS50222">
    <property type="entry name" value="EF_HAND_2"/>
    <property type="match status" value="1"/>
</dbReference>
<accession>A0A3N0V7I6</accession>
<dbReference type="InterPro" id="IPR018247">
    <property type="entry name" value="EF_Hand_1_Ca_BS"/>
</dbReference>
<proteinExistence type="predicted"/>
<protein>
    <recommendedName>
        <fullName evidence="2">EF-hand domain-containing protein</fullName>
    </recommendedName>
</protein>
<evidence type="ECO:0000313" key="4">
    <source>
        <dbReference type="Proteomes" id="UP000275137"/>
    </source>
</evidence>
<organism evidence="3 4">
    <name type="scientific">Pseudomethylobacillus aquaticus</name>
    <dbReference type="NCBI Taxonomy" id="2676064"/>
    <lineage>
        <taxon>Bacteria</taxon>
        <taxon>Pseudomonadati</taxon>
        <taxon>Pseudomonadota</taxon>
        <taxon>Betaproteobacteria</taxon>
        <taxon>Nitrosomonadales</taxon>
        <taxon>Methylophilaceae</taxon>
        <taxon>Pseudomethylobacillus</taxon>
    </lineage>
</organism>
<feature type="domain" description="EF-hand" evidence="2">
    <location>
        <begin position="61"/>
        <end position="86"/>
    </location>
</feature>
<comment type="caution">
    <text evidence="3">The sequence shown here is derived from an EMBL/GenBank/DDBJ whole genome shotgun (WGS) entry which is preliminary data.</text>
</comment>
<feature type="region of interest" description="Disordered" evidence="1">
    <location>
        <begin position="14"/>
        <end position="33"/>
    </location>
</feature>